<dbReference type="InterPro" id="IPR036291">
    <property type="entry name" value="NAD(P)-bd_dom_sf"/>
</dbReference>
<proteinExistence type="predicted"/>
<evidence type="ECO:0000259" key="1">
    <source>
        <dbReference type="Pfam" id="PF13460"/>
    </source>
</evidence>
<name>A0A543B0W0_9ACTN</name>
<organism evidence="2 3">
    <name type="scientific">Stackebrandtia endophytica</name>
    <dbReference type="NCBI Taxonomy" id="1496996"/>
    <lineage>
        <taxon>Bacteria</taxon>
        <taxon>Bacillati</taxon>
        <taxon>Actinomycetota</taxon>
        <taxon>Actinomycetes</taxon>
        <taxon>Glycomycetales</taxon>
        <taxon>Glycomycetaceae</taxon>
        <taxon>Stackebrandtia</taxon>
    </lineage>
</organism>
<gene>
    <name evidence="2" type="ORF">FB566_4012</name>
</gene>
<protein>
    <submittedName>
        <fullName evidence="2">Uncharacterized protein YbjT (DUF2867 family)</fullName>
    </submittedName>
</protein>
<dbReference type="InterPro" id="IPR016040">
    <property type="entry name" value="NAD(P)-bd_dom"/>
</dbReference>
<sequence length="271" mass="28999">MIYLVAGATGTVGRHVVQTLHEAGHEVRALTRDPAKATFPDGVSAIAGDLSTLDAVIPALDGVVGVHLVNFGGGENYGPLENGVELVRAMESAGVRKVSMLAGWNESTLESAVWDSGLEWAQVLPTAFMSNSFDHADKIRGGEVRAPFVDVKTADVHEGDIGAVCAHVLMDEGHGGAKYGLTGPQRLSLREKIDIFGEALGRDIRLIEQTAEEARVSMSQEGVPADMIEFLLEVFSAPPVEANTVNDNVEKVTGRPARSFVEWVTEHADRF</sequence>
<dbReference type="OrthoDB" id="116343at2"/>
<accession>A0A543B0W0</accession>
<dbReference type="InParanoid" id="A0A543B0W0"/>
<dbReference type="Proteomes" id="UP000317043">
    <property type="component" value="Unassembled WGS sequence"/>
</dbReference>
<feature type="domain" description="NAD(P)-binding" evidence="1">
    <location>
        <begin position="7"/>
        <end position="101"/>
    </location>
</feature>
<evidence type="ECO:0000313" key="2">
    <source>
        <dbReference type="EMBL" id="TQL78426.1"/>
    </source>
</evidence>
<dbReference type="Gene3D" id="3.90.25.10">
    <property type="entry name" value="UDP-galactose 4-epimerase, domain 1"/>
    <property type="match status" value="1"/>
</dbReference>
<comment type="caution">
    <text evidence="2">The sequence shown here is derived from an EMBL/GenBank/DDBJ whole genome shotgun (WGS) entry which is preliminary data.</text>
</comment>
<dbReference type="PANTHER" id="PTHR43162:SF1">
    <property type="entry name" value="PRESTALK A DIFFERENTIATION PROTEIN A"/>
    <property type="match status" value="1"/>
</dbReference>
<reference evidence="2 3" key="1">
    <citation type="submission" date="2019-06" db="EMBL/GenBank/DDBJ databases">
        <title>Sequencing the genomes of 1000 actinobacteria strains.</title>
        <authorList>
            <person name="Klenk H.-P."/>
        </authorList>
    </citation>
    <scope>NUCLEOTIDE SEQUENCE [LARGE SCALE GENOMIC DNA]</scope>
    <source>
        <strain evidence="2 3">DSM 45928</strain>
    </source>
</reference>
<evidence type="ECO:0000313" key="3">
    <source>
        <dbReference type="Proteomes" id="UP000317043"/>
    </source>
</evidence>
<dbReference type="RefSeq" id="WP_142042834.1">
    <property type="nucleotide sequence ID" value="NZ_JBHTGS010000003.1"/>
</dbReference>
<dbReference type="InterPro" id="IPR051604">
    <property type="entry name" value="Ergot_Alk_Oxidoreductase"/>
</dbReference>
<dbReference type="Gene3D" id="3.40.50.720">
    <property type="entry name" value="NAD(P)-binding Rossmann-like Domain"/>
    <property type="match status" value="1"/>
</dbReference>
<dbReference type="PANTHER" id="PTHR43162">
    <property type="match status" value="1"/>
</dbReference>
<dbReference type="EMBL" id="VFOW01000001">
    <property type="protein sequence ID" value="TQL78426.1"/>
    <property type="molecule type" value="Genomic_DNA"/>
</dbReference>
<keyword evidence="3" id="KW-1185">Reference proteome</keyword>
<dbReference type="AlphaFoldDB" id="A0A543B0W0"/>
<dbReference type="Pfam" id="PF13460">
    <property type="entry name" value="NAD_binding_10"/>
    <property type="match status" value="1"/>
</dbReference>
<dbReference type="SUPFAM" id="SSF51735">
    <property type="entry name" value="NAD(P)-binding Rossmann-fold domains"/>
    <property type="match status" value="1"/>
</dbReference>